<dbReference type="AlphaFoldDB" id="A0AAW0JRG1"/>
<feature type="chain" id="PRO_5043575560" evidence="1">
    <location>
        <begin position="19"/>
        <end position="225"/>
    </location>
</feature>
<dbReference type="CDD" id="cd06222">
    <property type="entry name" value="RNase_H_like"/>
    <property type="match status" value="1"/>
</dbReference>
<evidence type="ECO:0000313" key="4">
    <source>
        <dbReference type="Proteomes" id="UP000237347"/>
    </source>
</evidence>
<feature type="domain" description="RNase H type-1" evidence="2">
    <location>
        <begin position="4"/>
        <end position="98"/>
    </location>
</feature>
<dbReference type="GO" id="GO:0004523">
    <property type="term" value="F:RNA-DNA hybrid ribonuclease activity"/>
    <property type="evidence" value="ECO:0007669"/>
    <property type="project" value="InterPro"/>
</dbReference>
<dbReference type="SUPFAM" id="SSF53098">
    <property type="entry name" value="Ribonuclease H-like"/>
    <property type="match status" value="1"/>
</dbReference>
<protein>
    <submittedName>
        <fullName evidence="3">Ribonuclease h protein</fullName>
    </submittedName>
</protein>
<name>A0AAW0JRG1_QUESU</name>
<dbReference type="Proteomes" id="UP000237347">
    <property type="component" value="Unassembled WGS sequence"/>
</dbReference>
<dbReference type="InterPro" id="IPR002156">
    <property type="entry name" value="RNaseH_domain"/>
</dbReference>
<keyword evidence="4" id="KW-1185">Reference proteome</keyword>
<keyword evidence="1" id="KW-0732">Signal</keyword>
<dbReference type="GO" id="GO:0003676">
    <property type="term" value="F:nucleic acid binding"/>
    <property type="evidence" value="ECO:0007669"/>
    <property type="project" value="InterPro"/>
</dbReference>
<gene>
    <name evidence="3" type="ORF">CFP56_028983</name>
</gene>
<feature type="domain" description="RNase H type-1" evidence="2">
    <location>
        <begin position="110"/>
        <end position="182"/>
    </location>
</feature>
<proteinExistence type="predicted"/>
<dbReference type="InterPro" id="IPR036397">
    <property type="entry name" value="RNaseH_sf"/>
</dbReference>
<reference evidence="3 4" key="1">
    <citation type="journal article" date="2018" name="Sci. Data">
        <title>The draft genome sequence of cork oak.</title>
        <authorList>
            <person name="Ramos A.M."/>
            <person name="Usie A."/>
            <person name="Barbosa P."/>
            <person name="Barros P.M."/>
            <person name="Capote T."/>
            <person name="Chaves I."/>
            <person name="Simoes F."/>
            <person name="Abreu I."/>
            <person name="Carrasquinho I."/>
            <person name="Faro C."/>
            <person name="Guimaraes J.B."/>
            <person name="Mendonca D."/>
            <person name="Nobrega F."/>
            <person name="Rodrigues L."/>
            <person name="Saibo N.J.M."/>
            <person name="Varela M.C."/>
            <person name="Egas C."/>
            <person name="Matos J."/>
            <person name="Miguel C.M."/>
            <person name="Oliveira M.M."/>
            <person name="Ricardo C.P."/>
            <person name="Goncalves S."/>
        </authorList>
    </citation>
    <scope>NUCLEOTIDE SEQUENCE [LARGE SCALE GENOMIC DNA]</scope>
    <source>
        <strain evidence="4">cv. HL8</strain>
    </source>
</reference>
<feature type="non-terminal residue" evidence="3">
    <location>
        <position position="1"/>
    </location>
</feature>
<sequence length="225" mass="24267">GQCIGGFAKACVVTSSLAAELWALQEGLLCCIELHAQAVELKLDVVATLSLMSCNARTNGDFSILVDDCKDLLLQLPQVKIMHCFREANYCADALAIMGSANCDVEISFEGLLRCIELHAQAVELELDAVAAQSLTSCNARTNGDFSILVDDCRDLLLQLPQVKILHCFREANCCVDALAIMGSANCDVEISFVTPPPMLISLLESDMLGIYHPRLCTTLADPSV</sequence>
<dbReference type="PANTHER" id="PTHR47723:SF19">
    <property type="entry name" value="POLYNUCLEOTIDYL TRANSFERASE, RIBONUCLEASE H-LIKE SUPERFAMILY PROTEIN"/>
    <property type="match status" value="1"/>
</dbReference>
<dbReference type="Gene3D" id="3.30.420.10">
    <property type="entry name" value="Ribonuclease H-like superfamily/Ribonuclease H"/>
    <property type="match status" value="1"/>
</dbReference>
<feature type="signal peptide" evidence="1">
    <location>
        <begin position="1"/>
        <end position="18"/>
    </location>
</feature>
<dbReference type="InterPro" id="IPR012337">
    <property type="entry name" value="RNaseH-like_sf"/>
</dbReference>
<dbReference type="InterPro" id="IPR053151">
    <property type="entry name" value="RNase_H-like"/>
</dbReference>
<organism evidence="3 4">
    <name type="scientific">Quercus suber</name>
    <name type="common">Cork oak</name>
    <dbReference type="NCBI Taxonomy" id="58331"/>
    <lineage>
        <taxon>Eukaryota</taxon>
        <taxon>Viridiplantae</taxon>
        <taxon>Streptophyta</taxon>
        <taxon>Embryophyta</taxon>
        <taxon>Tracheophyta</taxon>
        <taxon>Spermatophyta</taxon>
        <taxon>Magnoliopsida</taxon>
        <taxon>eudicotyledons</taxon>
        <taxon>Gunneridae</taxon>
        <taxon>Pentapetalae</taxon>
        <taxon>rosids</taxon>
        <taxon>fabids</taxon>
        <taxon>Fagales</taxon>
        <taxon>Fagaceae</taxon>
        <taxon>Quercus</taxon>
    </lineage>
</organism>
<dbReference type="Pfam" id="PF13456">
    <property type="entry name" value="RVT_3"/>
    <property type="match status" value="2"/>
</dbReference>
<dbReference type="EMBL" id="PKMF04000478">
    <property type="protein sequence ID" value="KAK7829578.1"/>
    <property type="molecule type" value="Genomic_DNA"/>
</dbReference>
<evidence type="ECO:0000256" key="1">
    <source>
        <dbReference type="SAM" id="SignalP"/>
    </source>
</evidence>
<evidence type="ECO:0000313" key="3">
    <source>
        <dbReference type="EMBL" id="KAK7829578.1"/>
    </source>
</evidence>
<dbReference type="PANTHER" id="PTHR47723">
    <property type="entry name" value="OS05G0353850 PROTEIN"/>
    <property type="match status" value="1"/>
</dbReference>
<comment type="caution">
    <text evidence="3">The sequence shown here is derived from an EMBL/GenBank/DDBJ whole genome shotgun (WGS) entry which is preliminary data.</text>
</comment>
<accession>A0AAW0JRG1</accession>
<dbReference type="InterPro" id="IPR044730">
    <property type="entry name" value="RNase_H-like_dom_plant"/>
</dbReference>
<evidence type="ECO:0000259" key="2">
    <source>
        <dbReference type="Pfam" id="PF13456"/>
    </source>
</evidence>